<keyword evidence="5 7" id="KW-0472">Membrane</keyword>
<protein>
    <recommendedName>
        <fullName evidence="9">G-protein coupled receptors family 2 profile 2 domain-containing protein</fullName>
    </recommendedName>
</protein>
<evidence type="ECO:0000256" key="5">
    <source>
        <dbReference type="ARBA" id="ARBA00023136"/>
    </source>
</evidence>
<reference evidence="10" key="1">
    <citation type="journal article" date="2020" name="Fungal Divers.">
        <title>Resolving the Mortierellaceae phylogeny through synthesis of multi-gene phylogenetics and phylogenomics.</title>
        <authorList>
            <person name="Vandepol N."/>
            <person name="Liber J."/>
            <person name="Desiro A."/>
            <person name="Na H."/>
            <person name="Kennedy M."/>
            <person name="Barry K."/>
            <person name="Grigoriev I.V."/>
            <person name="Miller A.N."/>
            <person name="O'Donnell K."/>
            <person name="Stajich J.E."/>
            <person name="Bonito G."/>
        </authorList>
    </citation>
    <scope>NUCLEOTIDE SEQUENCE</scope>
    <source>
        <strain evidence="10">KOD1015</strain>
    </source>
</reference>
<keyword evidence="11" id="KW-1185">Reference proteome</keyword>
<keyword evidence="8" id="KW-0732">Signal</keyword>
<evidence type="ECO:0000256" key="7">
    <source>
        <dbReference type="SAM" id="Phobius"/>
    </source>
</evidence>
<dbReference type="Gene3D" id="1.20.1070.10">
    <property type="entry name" value="Rhodopsin 7-helix transmembrane proteins"/>
    <property type="match status" value="1"/>
</dbReference>
<feature type="transmembrane region" description="Helical" evidence="7">
    <location>
        <begin position="105"/>
        <end position="125"/>
    </location>
</feature>
<dbReference type="PANTHER" id="PTHR31787:SF3">
    <property type="entry name" value="FRIZZLED AND SMOOTHENED-LIKE PROTEIN H"/>
    <property type="match status" value="1"/>
</dbReference>
<name>A0A9P6K9U0_9FUNG</name>
<feature type="transmembrane region" description="Helical" evidence="7">
    <location>
        <begin position="176"/>
        <end position="202"/>
    </location>
</feature>
<comment type="caution">
    <text evidence="10">The sequence shown here is derived from an EMBL/GenBank/DDBJ whole genome shotgun (WGS) entry which is preliminary data.</text>
</comment>
<evidence type="ECO:0000256" key="3">
    <source>
        <dbReference type="ARBA" id="ARBA00022692"/>
    </source>
</evidence>
<dbReference type="PROSITE" id="PS50261">
    <property type="entry name" value="G_PROTEIN_RECEP_F2_4"/>
    <property type="match status" value="1"/>
</dbReference>
<dbReference type="InterPro" id="IPR000539">
    <property type="entry name" value="Frizzled/Smoothened_7TM"/>
</dbReference>
<dbReference type="Pfam" id="PF01534">
    <property type="entry name" value="Frizzled"/>
    <property type="match status" value="1"/>
</dbReference>
<feature type="signal peptide" evidence="8">
    <location>
        <begin position="1"/>
        <end position="27"/>
    </location>
</feature>
<organism evidence="10 11">
    <name type="scientific">Lunasporangiospora selenospora</name>
    <dbReference type="NCBI Taxonomy" id="979761"/>
    <lineage>
        <taxon>Eukaryota</taxon>
        <taxon>Fungi</taxon>
        <taxon>Fungi incertae sedis</taxon>
        <taxon>Mucoromycota</taxon>
        <taxon>Mortierellomycotina</taxon>
        <taxon>Mortierellomycetes</taxon>
        <taxon>Mortierellales</taxon>
        <taxon>Mortierellaceae</taxon>
        <taxon>Lunasporangiospora</taxon>
    </lineage>
</organism>
<evidence type="ECO:0000313" key="10">
    <source>
        <dbReference type="EMBL" id="KAF9573022.1"/>
    </source>
</evidence>
<dbReference type="PANTHER" id="PTHR31787">
    <property type="entry name" value="G-PROTEIN-COUPLED RECEPTOR GPCR FAMILY PROTEIN"/>
    <property type="match status" value="1"/>
</dbReference>
<feature type="domain" description="G-protein coupled receptors family 2 profile 2" evidence="9">
    <location>
        <begin position="100"/>
        <end position="283"/>
    </location>
</feature>
<evidence type="ECO:0000313" key="11">
    <source>
        <dbReference type="Proteomes" id="UP000780801"/>
    </source>
</evidence>
<dbReference type="GO" id="GO:0007166">
    <property type="term" value="P:cell surface receptor signaling pathway"/>
    <property type="evidence" value="ECO:0007669"/>
    <property type="project" value="InterPro"/>
</dbReference>
<gene>
    <name evidence="10" type="ORF">BGW38_008468</name>
</gene>
<dbReference type="EMBL" id="JAABOA010005841">
    <property type="protein sequence ID" value="KAF9573022.1"/>
    <property type="molecule type" value="Genomic_DNA"/>
</dbReference>
<dbReference type="AlphaFoldDB" id="A0A9P6K9U0"/>
<dbReference type="InterPro" id="IPR050949">
    <property type="entry name" value="GPCR_Fz/Smo-like"/>
</dbReference>
<evidence type="ECO:0000256" key="8">
    <source>
        <dbReference type="SAM" id="SignalP"/>
    </source>
</evidence>
<evidence type="ECO:0000256" key="6">
    <source>
        <dbReference type="ARBA" id="ARBA00023170"/>
    </source>
</evidence>
<comment type="similarity">
    <text evidence="2">Belongs to the G-protein coupled receptor Fz/Smo family.</text>
</comment>
<keyword evidence="3 7" id="KW-0812">Transmembrane</keyword>
<evidence type="ECO:0000256" key="4">
    <source>
        <dbReference type="ARBA" id="ARBA00022989"/>
    </source>
</evidence>
<comment type="subcellular location">
    <subcellularLocation>
        <location evidence="1">Membrane</location>
        <topology evidence="1">Multi-pass membrane protein</topology>
    </subcellularLocation>
</comment>
<evidence type="ECO:0000259" key="9">
    <source>
        <dbReference type="PROSITE" id="PS50261"/>
    </source>
</evidence>
<keyword evidence="4 7" id="KW-1133">Transmembrane helix</keyword>
<dbReference type="Proteomes" id="UP000780801">
    <property type="component" value="Unassembled WGS sequence"/>
</dbReference>
<accession>A0A9P6K9U0</accession>
<feature type="transmembrane region" description="Helical" evidence="7">
    <location>
        <begin position="214"/>
        <end position="239"/>
    </location>
</feature>
<proteinExistence type="inferred from homology"/>
<dbReference type="InterPro" id="IPR017981">
    <property type="entry name" value="GPCR_2-like_7TM"/>
</dbReference>
<feature type="transmembrane region" description="Helical" evidence="7">
    <location>
        <begin position="259"/>
        <end position="279"/>
    </location>
</feature>
<feature type="chain" id="PRO_5040399701" description="G-protein coupled receptors family 2 profile 2 domain-containing protein" evidence="8">
    <location>
        <begin position="28"/>
        <end position="283"/>
    </location>
</feature>
<feature type="non-terminal residue" evidence="10">
    <location>
        <position position="1"/>
    </location>
</feature>
<evidence type="ECO:0000256" key="1">
    <source>
        <dbReference type="ARBA" id="ARBA00004141"/>
    </source>
</evidence>
<feature type="transmembrane region" description="Helical" evidence="7">
    <location>
        <begin position="137"/>
        <end position="156"/>
    </location>
</feature>
<sequence>MLRISSRRLWALLLLSVLFTTATHVSAQSTDASSPTSINFILPTPAPGTPQNPGNRTLSQCPGPLIANTQNLDISTCLGGCCIKCPAFEYFYEPNKISTILHAAYVTRQVSLGAAVFMVISYLLLPGKRSQPHISVLFLTVSLSLWFAAFDVMPGVNNACANEFEQSTGHNSKLCGIQGVLIIYFTQTCALWCSLLIYKLHLLAVWRADFIDRYYAWFTAFCWIFPLAFAIPVAVMNLAEYPGVGFSCLVSNEHLNTYLFYPTAVYIYPAILAHLITVAKMIH</sequence>
<dbReference type="GO" id="GO:0004888">
    <property type="term" value="F:transmembrane signaling receptor activity"/>
    <property type="evidence" value="ECO:0007669"/>
    <property type="project" value="InterPro"/>
</dbReference>
<evidence type="ECO:0000256" key="2">
    <source>
        <dbReference type="ARBA" id="ARBA00008077"/>
    </source>
</evidence>
<dbReference type="OrthoDB" id="26203at2759"/>
<keyword evidence="6" id="KW-0675">Receptor</keyword>
<dbReference type="GO" id="GO:0016020">
    <property type="term" value="C:membrane"/>
    <property type="evidence" value="ECO:0007669"/>
    <property type="project" value="UniProtKB-SubCell"/>
</dbReference>